<dbReference type="AlphaFoldDB" id="A0A6P2BQ79"/>
<evidence type="ECO:0000313" key="3">
    <source>
        <dbReference type="Proteomes" id="UP000460272"/>
    </source>
</evidence>
<evidence type="ECO:0000256" key="1">
    <source>
        <dbReference type="SAM" id="MobiDB-lite"/>
    </source>
</evidence>
<evidence type="ECO:0000313" key="2">
    <source>
        <dbReference type="EMBL" id="TVZ01008.1"/>
    </source>
</evidence>
<name>A0A6P2BQ79_9ACTN</name>
<feature type="compositionally biased region" description="Pro residues" evidence="1">
    <location>
        <begin position="415"/>
        <end position="424"/>
    </location>
</feature>
<gene>
    <name evidence="2" type="ORF">EAS64_32335</name>
</gene>
<feature type="compositionally biased region" description="Basic and acidic residues" evidence="1">
    <location>
        <begin position="256"/>
        <end position="286"/>
    </location>
</feature>
<dbReference type="Proteomes" id="UP000460272">
    <property type="component" value="Unassembled WGS sequence"/>
</dbReference>
<dbReference type="RefSeq" id="WP_145859255.1">
    <property type="nucleotide sequence ID" value="NZ_RPFW01000007.1"/>
</dbReference>
<accession>A0A6P2BQ79</accession>
<protein>
    <recommendedName>
        <fullName evidence="4">GNAT family N-acetyltransferase</fullName>
    </recommendedName>
</protein>
<feature type="compositionally biased region" description="Low complexity" evidence="1">
    <location>
        <begin position="162"/>
        <end position="177"/>
    </location>
</feature>
<sequence>MGWYTTSNPDRFAAAAGGYLRSRAAENTLLLPAAAPSGWQQHRAGPQLAGEQPGHHAHGHWPDAASAAEPLFGWWEPPDGGEPRAAFVHDPAWPLLISGRAPEMAATLAATLAKMGRTVSGVDAPTEAADAFAAAWSQRAGTAVRMHKHCRVYRLAATLSGEPAAAPGQPASSGQQATPWPSPETPGPAGRLRVATAQDLSLLADWLAAFSAESVERIGSPHEMAADLIGYGGAIFWEVVPRPSRRWDPTRSLPFPHRDTGHRDAGHKDAGNRDAGHRDAGSHRDAGPAAEPAPQPVALATLSRPVAGTVRIVALYTPPERRRHGYAAAVTIAVGRAVLTGTLVLGDTDAPGVPSGPAAGQPRASVREIVMITDRNRPEHWGGLAGYQLVGERTVLRFGPATGPAPRLRTTGPMPRMPTGPLPRLPRLRRSW</sequence>
<proteinExistence type="predicted"/>
<feature type="region of interest" description="Disordered" evidence="1">
    <location>
        <begin position="398"/>
        <end position="432"/>
    </location>
</feature>
<dbReference type="EMBL" id="RPFW01000007">
    <property type="protein sequence ID" value="TVZ01008.1"/>
    <property type="molecule type" value="Genomic_DNA"/>
</dbReference>
<reference evidence="2 3" key="1">
    <citation type="submission" date="2018-11" db="EMBL/GenBank/DDBJ databases">
        <title>Trebonia kvetii gen.nov., sp.nov., a novel acidophilic actinobacterium, and proposal of the new actinobacterial family Treboniaceae fam. nov.</title>
        <authorList>
            <person name="Rapoport D."/>
            <person name="Sagova-Mareckova M."/>
            <person name="Sedlacek I."/>
            <person name="Provaznik J."/>
            <person name="Kralova S."/>
            <person name="Pavlinic D."/>
            <person name="Benes V."/>
            <person name="Kopecky J."/>
        </authorList>
    </citation>
    <scope>NUCLEOTIDE SEQUENCE [LARGE SCALE GENOMIC DNA]</scope>
    <source>
        <strain evidence="2 3">15Tr583</strain>
    </source>
</reference>
<feature type="region of interest" description="Disordered" evidence="1">
    <location>
        <begin position="38"/>
        <end position="61"/>
    </location>
</feature>
<evidence type="ECO:0008006" key="4">
    <source>
        <dbReference type="Google" id="ProtNLM"/>
    </source>
</evidence>
<dbReference type="OrthoDB" id="3174529at2"/>
<feature type="region of interest" description="Disordered" evidence="1">
    <location>
        <begin position="247"/>
        <end position="293"/>
    </location>
</feature>
<feature type="region of interest" description="Disordered" evidence="1">
    <location>
        <begin position="162"/>
        <end position="190"/>
    </location>
</feature>
<keyword evidence="3" id="KW-1185">Reference proteome</keyword>
<organism evidence="2 3">
    <name type="scientific">Trebonia kvetii</name>
    <dbReference type="NCBI Taxonomy" id="2480626"/>
    <lineage>
        <taxon>Bacteria</taxon>
        <taxon>Bacillati</taxon>
        <taxon>Actinomycetota</taxon>
        <taxon>Actinomycetes</taxon>
        <taxon>Streptosporangiales</taxon>
        <taxon>Treboniaceae</taxon>
        <taxon>Trebonia</taxon>
    </lineage>
</organism>
<comment type="caution">
    <text evidence="2">The sequence shown here is derived from an EMBL/GenBank/DDBJ whole genome shotgun (WGS) entry which is preliminary data.</text>
</comment>